<dbReference type="InterPro" id="IPR048641">
    <property type="entry name" value="RlmN_N"/>
</dbReference>
<dbReference type="PANTHER" id="PTHR30544:SF5">
    <property type="entry name" value="RADICAL SAM CORE DOMAIN-CONTAINING PROTEIN"/>
    <property type="match status" value="1"/>
</dbReference>
<evidence type="ECO:0000256" key="12">
    <source>
        <dbReference type="ARBA" id="ARBA00023014"/>
    </source>
</evidence>
<feature type="active site" description="Proton acceptor" evidence="14">
    <location>
        <position position="94"/>
    </location>
</feature>
<keyword evidence="9 14" id="KW-0819">tRNA processing</keyword>
<feature type="binding site" evidence="14">
    <location>
        <position position="118"/>
    </location>
    <ligand>
        <name>[4Fe-4S] cluster</name>
        <dbReference type="ChEBI" id="CHEBI:49883"/>
        <note>4Fe-4S-S-AdoMet</note>
    </ligand>
</feature>
<evidence type="ECO:0000256" key="1">
    <source>
        <dbReference type="ARBA" id="ARBA00004496"/>
    </source>
</evidence>
<dbReference type="SFLD" id="SFLDG01062">
    <property type="entry name" value="methyltransferase_(Class_A)"/>
    <property type="match status" value="1"/>
</dbReference>
<accession>A0AA86J1Q6</accession>
<keyword evidence="17" id="KW-1185">Reference proteome</keyword>
<keyword evidence="3 14" id="KW-0004">4Fe-4S</keyword>
<comment type="cofactor">
    <cofactor evidence="14">
        <name>[4Fe-4S] cluster</name>
        <dbReference type="ChEBI" id="CHEBI:49883"/>
    </cofactor>
    <text evidence="14">Binds 1 [4Fe-4S] cluster. The cluster is coordinated with 3 cysteines and an exchangeable S-adenosyl-L-methionine.</text>
</comment>
<keyword evidence="7 14" id="KW-0808">Transferase</keyword>
<keyword evidence="6 14" id="KW-0489">Methyltransferase</keyword>
<dbReference type="GO" id="GO:0002935">
    <property type="term" value="F:tRNA (adenine(37)-C2)-methyltransferase activity"/>
    <property type="evidence" value="ECO:0007669"/>
    <property type="project" value="UniProtKB-UniRule"/>
</dbReference>
<evidence type="ECO:0000256" key="2">
    <source>
        <dbReference type="ARBA" id="ARBA00007544"/>
    </source>
</evidence>
<dbReference type="PANTHER" id="PTHR30544">
    <property type="entry name" value="23S RRNA METHYLTRANSFERASE"/>
    <property type="match status" value="1"/>
</dbReference>
<dbReference type="InterPro" id="IPR004383">
    <property type="entry name" value="rRNA_lsu_MTrfase_RlmN/Cfr"/>
</dbReference>
<organism evidence="16 17">
    <name type="scientific">Limnobacter thiooxidans</name>
    <dbReference type="NCBI Taxonomy" id="131080"/>
    <lineage>
        <taxon>Bacteria</taxon>
        <taxon>Pseudomonadati</taxon>
        <taxon>Pseudomonadota</taxon>
        <taxon>Betaproteobacteria</taxon>
        <taxon>Burkholderiales</taxon>
        <taxon>Burkholderiaceae</taxon>
        <taxon>Limnobacter</taxon>
    </lineage>
</organism>
<feature type="binding site" evidence="14">
    <location>
        <position position="302"/>
    </location>
    <ligand>
        <name>S-adenosyl-L-methionine</name>
        <dbReference type="ChEBI" id="CHEBI:59789"/>
    </ligand>
</feature>
<evidence type="ECO:0000256" key="9">
    <source>
        <dbReference type="ARBA" id="ARBA00022694"/>
    </source>
</evidence>
<dbReference type="Pfam" id="PF21016">
    <property type="entry name" value="RlmN_N"/>
    <property type="match status" value="1"/>
</dbReference>
<dbReference type="GO" id="GO:0019843">
    <property type="term" value="F:rRNA binding"/>
    <property type="evidence" value="ECO:0007669"/>
    <property type="project" value="UniProtKB-UniRule"/>
</dbReference>
<dbReference type="SUPFAM" id="SSF102114">
    <property type="entry name" value="Radical SAM enzymes"/>
    <property type="match status" value="1"/>
</dbReference>
<keyword evidence="10 14" id="KW-0479">Metal-binding</keyword>
<evidence type="ECO:0000256" key="8">
    <source>
        <dbReference type="ARBA" id="ARBA00022691"/>
    </source>
</evidence>
<dbReference type="EMBL" id="AP028947">
    <property type="protein sequence ID" value="BET25936.1"/>
    <property type="molecule type" value="Genomic_DNA"/>
</dbReference>
<dbReference type="CDD" id="cd01335">
    <property type="entry name" value="Radical_SAM"/>
    <property type="match status" value="1"/>
</dbReference>
<evidence type="ECO:0000256" key="11">
    <source>
        <dbReference type="ARBA" id="ARBA00023004"/>
    </source>
</evidence>
<dbReference type="SFLD" id="SFLDF00275">
    <property type="entry name" value="adenosine_C2_methyltransferase"/>
    <property type="match status" value="1"/>
</dbReference>
<feature type="domain" description="Radical SAM core" evidence="15">
    <location>
        <begin position="100"/>
        <end position="340"/>
    </location>
</feature>
<keyword evidence="5 14" id="KW-0698">rRNA processing</keyword>
<dbReference type="Proteomes" id="UP001329151">
    <property type="component" value="Chromosome"/>
</dbReference>
<dbReference type="InterPro" id="IPR040072">
    <property type="entry name" value="Methyltransferase_A"/>
</dbReference>
<name>A0AA86J1Q6_9BURK</name>
<dbReference type="GO" id="GO:0070475">
    <property type="term" value="P:rRNA base methylation"/>
    <property type="evidence" value="ECO:0007669"/>
    <property type="project" value="UniProtKB-UniRule"/>
</dbReference>
<evidence type="ECO:0000256" key="6">
    <source>
        <dbReference type="ARBA" id="ARBA00022603"/>
    </source>
</evidence>
<evidence type="ECO:0000256" key="10">
    <source>
        <dbReference type="ARBA" id="ARBA00022723"/>
    </source>
</evidence>
<dbReference type="FunFam" id="3.20.20.70:FF:000008">
    <property type="entry name" value="Dual-specificity RNA methyltransferase RlmN"/>
    <property type="match status" value="1"/>
</dbReference>
<feature type="active site" description="S-methylcysteine intermediate" evidence="14">
    <location>
        <position position="345"/>
    </location>
</feature>
<dbReference type="InterPro" id="IPR007197">
    <property type="entry name" value="rSAM"/>
</dbReference>
<dbReference type="GO" id="GO:0030488">
    <property type="term" value="P:tRNA methylation"/>
    <property type="evidence" value="ECO:0007669"/>
    <property type="project" value="UniProtKB-UniRule"/>
</dbReference>
<evidence type="ECO:0000256" key="13">
    <source>
        <dbReference type="ARBA" id="ARBA00023157"/>
    </source>
</evidence>
<evidence type="ECO:0000313" key="16">
    <source>
        <dbReference type="EMBL" id="BET25936.1"/>
    </source>
</evidence>
<dbReference type="Gene3D" id="1.10.150.530">
    <property type="match status" value="1"/>
</dbReference>
<dbReference type="SFLD" id="SFLDS00029">
    <property type="entry name" value="Radical_SAM"/>
    <property type="match status" value="1"/>
</dbReference>
<dbReference type="GO" id="GO:0046872">
    <property type="term" value="F:metal ion binding"/>
    <property type="evidence" value="ECO:0007669"/>
    <property type="project" value="UniProtKB-KW"/>
</dbReference>
<feature type="binding site" evidence="14">
    <location>
        <begin position="171"/>
        <end position="172"/>
    </location>
    <ligand>
        <name>S-adenosyl-L-methionine</name>
        <dbReference type="ChEBI" id="CHEBI:59789"/>
    </ligand>
</feature>
<dbReference type="PIRSF" id="PIRSF006004">
    <property type="entry name" value="CHP00048"/>
    <property type="match status" value="1"/>
</dbReference>
<evidence type="ECO:0000256" key="14">
    <source>
        <dbReference type="HAMAP-Rule" id="MF_01849"/>
    </source>
</evidence>
<dbReference type="AlphaFoldDB" id="A0AA86J1Q6"/>
<comment type="subcellular location">
    <subcellularLocation>
        <location evidence="1 14">Cytoplasm</location>
    </subcellularLocation>
</comment>
<sequence length="382" mass="42485">MPEQLDNLLDYSVPELIQWCGNLGEKPFRAKQLSKWIHQSGVDNFDSMTDLAKSFRQNLQNRACIKAPEIISDHVSKDGTRKWLFDVGHGDAVETVFIPEERRGTLCVSSQAGCAVNCRFCSTGKQGFSRNLSTAEIVAQLWKANVLLRDAGDRVYAQDRPVTNVVMMGMGEPLLNYDALVPALQLMLDDTAYGLSRRRVTVSTSGVVPFMDRLSQDCPVALAVSLHAPNDALRDHLVPLNKKYPLRDLLDACLRYLKFAPRDFITFEYVMLDGVNDKPEHARQLLEIANIVPCKFNLIPFNPFPESGLLKSTSPAIKAFVEVLSEAGVVTTVRKTRGEDIDAACGQLAGEVKDRTRVRERSVSTVSLEELRASSKRSVQAD</sequence>
<dbReference type="GO" id="GO:0070040">
    <property type="term" value="F:rRNA (adenine(2503)-C2-)-methyltransferase activity"/>
    <property type="evidence" value="ECO:0007669"/>
    <property type="project" value="UniProtKB-UniRule"/>
</dbReference>
<dbReference type="GO" id="GO:0005737">
    <property type="term" value="C:cytoplasm"/>
    <property type="evidence" value="ECO:0007669"/>
    <property type="project" value="UniProtKB-SubCell"/>
</dbReference>
<keyword evidence="11 14" id="KW-0408">Iron</keyword>
<dbReference type="GO" id="GO:0000049">
    <property type="term" value="F:tRNA binding"/>
    <property type="evidence" value="ECO:0007669"/>
    <property type="project" value="UniProtKB-UniRule"/>
</dbReference>
<comment type="miscellaneous">
    <text evidence="14">Reaction proceeds by a ping-pong mechanism involving intermediate methylation of a conserved cysteine residue.</text>
</comment>
<dbReference type="FunFam" id="1.10.150.530:FF:000003">
    <property type="entry name" value="Dual-specificity RNA methyltransferase RlmN"/>
    <property type="match status" value="1"/>
</dbReference>
<keyword evidence="12 14" id="KW-0411">Iron-sulfur</keyword>
<comment type="function">
    <text evidence="14">Specifically methylates position 2 of adenine 2503 in 23S rRNA and position 2 of adenine 37 in tRNAs. m2A2503 modification seems to play a crucial role in the proofreading step occurring at the peptidyl transferase center and thus would serve to optimize ribosomal fidelity.</text>
</comment>
<dbReference type="InterPro" id="IPR013785">
    <property type="entry name" value="Aldolase_TIM"/>
</dbReference>
<proteinExistence type="inferred from homology"/>
<dbReference type="NCBIfam" id="TIGR00048">
    <property type="entry name" value="rRNA_mod_RlmN"/>
    <property type="match status" value="1"/>
</dbReference>
<dbReference type="Gene3D" id="3.20.20.70">
    <property type="entry name" value="Aldolase class I"/>
    <property type="match status" value="1"/>
</dbReference>
<dbReference type="RefSeq" id="WP_130556553.1">
    <property type="nucleotide sequence ID" value="NZ_AP028947.1"/>
</dbReference>
<comment type="similarity">
    <text evidence="2 14">Belongs to the radical SAM superfamily. RlmN family.</text>
</comment>
<evidence type="ECO:0000256" key="3">
    <source>
        <dbReference type="ARBA" id="ARBA00022485"/>
    </source>
</evidence>
<feature type="binding site" evidence="14">
    <location>
        <position position="114"/>
    </location>
    <ligand>
        <name>[4Fe-4S] cluster</name>
        <dbReference type="ChEBI" id="CHEBI:49883"/>
        <note>4Fe-4S-S-AdoMet</note>
    </ligand>
</feature>
<dbReference type="EC" id="2.1.1.192" evidence="14"/>
<feature type="binding site" evidence="14">
    <location>
        <begin position="225"/>
        <end position="227"/>
    </location>
    <ligand>
        <name>S-adenosyl-L-methionine</name>
        <dbReference type="ChEBI" id="CHEBI:59789"/>
    </ligand>
</feature>
<dbReference type="PROSITE" id="PS51918">
    <property type="entry name" value="RADICAL_SAM"/>
    <property type="match status" value="1"/>
</dbReference>
<feature type="binding site" evidence="14">
    <location>
        <position position="203"/>
    </location>
    <ligand>
        <name>S-adenosyl-L-methionine</name>
        <dbReference type="ChEBI" id="CHEBI:59789"/>
    </ligand>
</feature>
<protein>
    <recommendedName>
        <fullName evidence="14">Dual-specificity RNA methyltransferase RlmN</fullName>
        <ecNumber evidence="14">2.1.1.192</ecNumber>
    </recommendedName>
    <alternativeName>
        <fullName evidence="14">23S rRNA (adenine(2503)-C(2))-methyltransferase</fullName>
    </alternativeName>
    <alternativeName>
        <fullName evidence="14">23S rRNA m2A2503 methyltransferase</fullName>
    </alternativeName>
    <alternativeName>
        <fullName evidence="14">Ribosomal RNA large subunit methyltransferase N</fullName>
    </alternativeName>
    <alternativeName>
        <fullName evidence="14">tRNA (adenine(37)-C(2))-methyltransferase</fullName>
    </alternativeName>
    <alternativeName>
        <fullName evidence="14">tRNA m2A37 methyltransferase</fullName>
    </alternativeName>
</protein>
<dbReference type="GO" id="GO:0051539">
    <property type="term" value="F:4 iron, 4 sulfur cluster binding"/>
    <property type="evidence" value="ECO:0007669"/>
    <property type="project" value="UniProtKB-UniRule"/>
</dbReference>
<evidence type="ECO:0000256" key="7">
    <source>
        <dbReference type="ARBA" id="ARBA00022679"/>
    </source>
</evidence>
<evidence type="ECO:0000256" key="5">
    <source>
        <dbReference type="ARBA" id="ARBA00022552"/>
    </source>
</evidence>
<dbReference type="KEGG" id="lto:RGQ30_14370"/>
<feature type="binding site" evidence="14">
    <location>
        <position position="121"/>
    </location>
    <ligand>
        <name>[4Fe-4S] cluster</name>
        <dbReference type="ChEBI" id="CHEBI:49883"/>
        <note>4Fe-4S-S-AdoMet</note>
    </ligand>
</feature>
<reference evidence="16 17" key="1">
    <citation type="submission" date="2023-10" db="EMBL/GenBank/DDBJ databases">
        <title>Complete Genome Sequence of Limnobacter thiooxidans CS-K2T, Isolated from freshwater lake sediments in Bavaria, Germany.</title>
        <authorList>
            <person name="Naruki M."/>
            <person name="Watanabe A."/>
            <person name="Warashina T."/>
            <person name="Morita T."/>
            <person name="Arakawa K."/>
        </authorList>
    </citation>
    <scope>NUCLEOTIDE SEQUENCE [LARGE SCALE GENOMIC DNA]</scope>
    <source>
        <strain evidence="16 17">CS-K2</strain>
    </source>
</reference>
<comment type="catalytic activity">
    <reaction evidence="14">
        <text>adenosine(37) in tRNA + 2 reduced [2Fe-2S]-[ferredoxin] + 2 S-adenosyl-L-methionine = 2-methyladenosine(37) in tRNA + 5'-deoxyadenosine + L-methionine + 2 oxidized [2Fe-2S]-[ferredoxin] + S-adenosyl-L-homocysteine</text>
        <dbReference type="Rhea" id="RHEA:43332"/>
        <dbReference type="Rhea" id="RHEA-COMP:10000"/>
        <dbReference type="Rhea" id="RHEA-COMP:10001"/>
        <dbReference type="Rhea" id="RHEA-COMP:10162"/>
        <dbReference type="Rhea" id="RHEA-COMP:10485"/>
        <dbReference type="ChEBI" id="CHEBI:17319"/>
        <dbReference type="ChEBI" id="CHEBI:33737"/>
        <dbReference type="ChEBI" id="CHEBI:33738"/>
        <dbReference type="ChEBI" id="CHEBI:57844"/>
        <dbReference type="ChEBI" id="CHEBI:57856"/>
        <dbReference type="ChEBI" id="CHEBI:59789"/>
        <dbReference type="ChEBI" id="CHEBI:74411"/>
        <dbReference type="ChEBI" id="CHEBI:74497"/>
        <dbReference type="EC" id="2.1.1.192"/>
    </reaction>
</comment>
<keyword evidence="8 14" id="KW-0949">S-adenosyl-L-methionine</keyword>
<evidence type="ECO:0000259" key="15">
    <source>
        <dbReference type="PROSITE" id="PS51918"/>
    </source>
</evidence>
<comment type="catalytic activity">
    <reaction evidence="14">
        <text>adenosine(2503) in 23S rRNA + 2 reduced [2Fe-2S]-[ferredoxin] + 2 S-adenosyl-L-methionine = 2-methyladenosine(2503) in 23S rRNA + 5'-deoxyadenosine + L-methionine + 2 oxidized [2Fe-2S]-[ferredoxin] + S-adenosyl-L-homocysteine</text>
        <dbReference type="Rhea" id="RHEA:42916"/>
        <dbReference type="Rhea" id="RHEA-COMP:10000"/>
        <dbReference type="Rhea" id="RHEA-COMP:10001"/>
        <dbReference type="Rhea" id="RHEA-COMP:10152"/>
        <dbReference type="Rhea" id="RHEA-COMP:10282"/>
        <dbReference type="ChEBI" id="CHEBI:17319"/>
        <dbReference type="ChEBI" id="CHEBI:33737"/>
        <dbReference type="ChEBI" id="CHEBI:33738"/>
        <dbReference type="ChEBI" id="CHEBI:57844"/>
        <dbReference type="ChEBI" id="CHEBI:57856"/>
        <dbReference type="ChEBI" id="CHEBI:59789"/>
        <dbReference type="ChEBI" id="CHEBI:74411"/>
        <dbReference type="ChEBI" id="CHEBI:74497"/>
        <dbReference type="EC" id="2.1.1.192"/>
    </reaction>
</comment>
<dbReference type="InterPro" id="IPR027492">
    <property type="entry name" value="RNA_MTrfase_RlmN"/>
</dbReference>
<keyword evidence="4 14" id="KW-0963">Cytoplasm</keyword>
<gene>
    <name evidence="14 16" type="primary">rlmN</name>
    <name evidence="16" type="ORF">RGQ30_14370</name>
</gene>
<keyword evidence="13 14" id="KW-1015">Disulfide bond</keyword>
<dbReference type="InterPro" id="IPR058240">
    <property type="entry name" value="rSAM_sf"/>
</dbReference>
<comment type="caution">
    <text evidence="14">Lacks conserved residue(s) required for the propagation of feature annotation.</text>
</comment>
<dbReference type="HAMAP" id="MF_01849">
    <property type="entry name" value="RNA_methyltr_RlmN"/>
    <property type="match status" value="1"/>
</dbReference>
<evidence type="ECO:0000313" key="17">
    <source>
        <dbReference type="Proteomes" id="UP001329151"/>
    </source>
</evidence>
<evidence type="ECO:0000256" key="4">
    <source>
        <dbReference type="ARBA" id="ARBA00022490"/>
    </source>
</evidence>
<dbReference type="Pfam" id="PF04055">
    <property type="entry name" value="Radical_SAM"/>
    <property type="match status" value="1"/>
</dbReference>